<reference evidence="6" key="1">
    <citation type="submission" date="2022-11" db="EMBL/GenBank/DDBJ databases">
        <authorList>
            <person name="Graham C."/>
            <person name="Newman J.D."/>
        </authorList>
    </citation>
    <scope>NUCLEOTIDE SEQUENCE</scope>
    <source>
        <strain evidence="6">DSM 19486</strain>
    </source>
</reference>
<sequence length="503" mass="57622">MHKKAGLLVVVCFVAMAGLLALQAFWIVKYYHVTKLNFEKEVNLAFEDGIKKELGLRCDTIQKIVENKILDTNTFNISARFDKNDKKYVYTISTKADVKDKFSSSFSLADYSKALPRNKRDTNVRRHVAAALALLMRDEDLEQHIIYYRTQKLGVFMNEQAMKYQFDTTRLRSAFNIYLKERNINVPYRFMVKKVDSTNNKGVANAKLAESYPVITKSFATYRYTDNQRFVRAMFKSPSSYIVSRIGLILFSSLAMILVISGCMILILKSLFREKRLSAIKNDFISNITHEFKTPIATVLVAIEALKDKAVLADEEKTRRYLAHAKTETERLNLLVDKVMNLSIYQDESMVIKKENIHFDEIIEGLIKLHQLSEHKQISIDYENKSGVSIVNADKIQFQHAINNVLDNALKYSKAAVKLKVSISLKDNFLVIRLQDDGIGIAEQEISLVFEKFYRVGTGNNHLVKGHGLGLSYVKQIMEQHAGWVRIESKPEYGTTLILGWPI</sequence>
<dbReference type="InterPro" id="IPR036097">
    <property type="entry name" value="HisK_dim/P_sf"/>
</dbReference>
<dbReference type="InterPro" id="IPR003594">
    <property type="entry name" value="HATPase_dom"/>
</dbReference>
<evidence type="ECO:0000256" key="3">
    <source>
        <dbReference type="ARBA" id="ARBA00022553"/>
    </source>
</evidence>
<dbReference type="AlphaFoldDB" id="A0A9X3I9U1"/>
<evidence type="ECO:0000256" key="2">
    <source>
        <dbReference type="ARBA" id="ARBA00012438"/>
    </source>
</evidence>
<dbReference type="InterPro" id="IPR005467">
    <property type="entry name" value="His_kinase_dom"/>
</dbReference>
<comment type="catalytic activity">
    <reaction evidence="1">
        <text>ATP + protein L-histidine = ADP + protein N-phospho-L-histidine.</text>
        <dbReference type="EC" id="2.7.13.3"/>
    </reaction>
</comment>
<dbReference type="RefSeq" id="WP_010600712.1">
    <property type="nucleotide sequence ID" value="NZ_JAPJUH010000002.1"/>
</dbReference>
<comment type="caution">
    <text evidence="6">The sequence shown here is derived from an EMBL/GenBank/DDBJ whole genome shotgun (WGS) entry which is preliminary data.</text>
</comment>
<accession>A0A9X3I9U1</accession>
<dbReference type="SUPFAM" id="SSF55874">
    <property type="entry name" value="ATPase domain of HSP90 chaperone/DNA topoisomerase II/histidine kinase"/>
    <property type="match status" value="1"/>
</dbReference>
<keyword evidence="4" id="KW-1133">Transmembrane helix</keyword>
<protein>
    <recommendedName>
        <fullName evidence="2">histidine kinase</fullName>
        <ecNumber evidence="2">2.7.13.3</ecNumber>
    </recommendedName>
</protein>
<evidence type="ECO:0000256" key="4">
    <source>
        <dbReference type="SAM" id="Phobius"/>
    </source>
</evidence>
<dbReference type="Proteomes" id="UP001142592">
    <property type="component" value="Unassembled WGS sequence"/>
</dbReference>
<proteinExistence type="predicted"/>
<gene>
    <name evidence="6" type="ORF">OQZ29_09090</name>
</gene>
<dbReference type="Pfam" id="PF02518">
    <property type="entry name" value="HATPase_c"/>
    <property type="match status" value="1"/>
</dbReference>
<dbReference type="CDD" id="cd00075">
    <property type="entry name" value="HATPase"/>
    <property type="match status" value="1"/>
</dbReference>
<dbReference type="Pfam" id="PF00512">
    <property type="entry name" value="HisKA"/>
    <property type="match status" value="1"/>
</dbReference>
<evidence type="ECO:0000256" key="1">
    <source>
        <dbReference type="ARBA" id="ARBA00000085"/>
    </source>
</evidence>
<keyword evidence="7" id="KW-1185">Reference proteome</keyword>
<keyword evidence="4" id="KW-0812">Transmembrane</keyword>
<dbReference type="SMART" id="SM00387">
    <property type="entry name" value="HATPase_c"/>
    <property type="match status" value="1"/>
</dbReference>
<keyword evidence="6" id="KW-0808">Transferase</keyword>
<dbReference type="CDD" id="cd00082">
    <property type="entry name" value="HisKA"/>
    <property type="match status" value="1"/>
</dbReference>
<dbReference type="GO" id="GO:0000155">
    <property type="term" value="F:phosphorelay sensor kinase activity"/>
    <property type="evidence" value="ECO:0007669"/>
    <property type="project" value="InterPro"/>
</dbReference>
<evidence type="ECO:0000259" key="5">
    <source>
        <dbReference type="PROSITE" id="PS50109"/>
    </source>
</evidence>
<dbReference type="EC" id="2.7.13.3" evidence="2"/>
<dbReference type="InterPro" id="IPR004358">
    <property type="entry name" value="Sig_transdc_His_kin-like_C"/>
</dbReference>
<dbReference type="PROSITE" id="PS50109">
    <property type="entry name" value="HIS_KIN"/>
    <property type="match status" value="1"/>
</dbReference>
<evidence type="ECO:0000313" key="6">
    <source>
        <dbReference type="EMBL" id="MCX3264898.1"/>
    </source>
</evidence>
<dbReference type="Gene3D" id="3.30.565.10">
    <property type="entry name" value="Histidine kinase-like ATPase, C-terminal domain"/>
    <property type="match status" value="1"/>
</dbReference>
<keyword evidence="4" id="KW-0472">Membrane</keyword>
<dbReference type="PANTHER" id="PTHR43547:SF2">
    <property type="entry name" value="HYBRID SIGNAL TRANSDUCTION HISTIDINE KINASE C"/>
    <property type="match status" value="1"/>
</dbReference>
<keyword evidence="6" id="KW-0418">Kinase</keyword>
<dbReference type="PANTHER" id="PTHR43547">
    <property type="entry name" value="TWO-COMPONENT HISTIDINE KINASE"/>
    <property type="match status" value="1"/>
</dbReference>
<keyword evidence="3" id="KW-0597">Phosphoprotein</keyword>
<dbReference type="SMART" id="SM00388">
    <property type="entry name" value="HisKA"/>
    <property type="match status" value="1"/>
</dbReference>
<dbReference type="SUPFAM" id="SSF47384">
    <property type="entry name" value="Homodimeric domain of signal transducing histidine kinase"/>
    <property type="match status" value="1"/>
</dbReference>
<evidence type="ECO:0000313" key="7">
    <source>
        <dbReference type="Proteomes" id="UP001142592"/>
    </source>
</evidence>
<organism evidence="6 7">
    <name type="scientific">Pedobacter agri</name>
    <dbReference type="NCBI Taxonomy" id="454586"/>
    <lineage>
        <taxon>Bacteria</taxon>
        <taxon>Pseudomonadati</taxon>
        <taxon>Bacteroidota</taxon>
        <taxon>Sphingobacteriia</taxon>
        <taxon>Sphingobacteriales</taxon>
        <taxon>Sphingobacteriaceae</taxon>
        <taxon>Pedobacter</taxon>
    </lineage>
</organism>
<dbReference type="Gene3D" id="1.10.287.130">
    <property type="match status" value="1"/>
</dbReference>
<name>A0A9X3I9U1_9SPHI</name>
<feature type="transmembrane region" description="Helical" evidence="4">
    <location>
        <begin position="246"/>
        <end position="268"/>
    </location>
</feature>
<dbReference type="InterPro" id="IPR003661">
    <property type="entry name" value="HisK_dim/P_dom"/>
</dbReference>
<dbReference type="PRINTS" id="PR00344">
    <property type="entry name" value="BCTRLSENSOR"/>
</dbReference>
<dbReference type="EMBL" id="JAPJUH010000002">
    <property type="protein sequence ID" value="MCX3264898.1"/>
    <property type="molecule type" value="Genomic_DNA"/>
</dbReference>
<feature type="domain" description="Histidine kinase" evidence="5">
    <location>
        <begin position="287"/>
        <end position="503"/>
    </location>
</feature>
<dbReference type="InterPro" id="IPR036890">
    <property type="entry name" value="HATPase_C_sf"/>
</dbReference>